<dbReference type="InterPro" id="IPR023772">
    <property type="entry name" value="DNA-bd_HTH_TetR-type_CS"/>
</dbReference>
<dbReference type="InterPro" id="IPR001647">
    <property type="entry name" value="HTH_TetR"/>
</dbReference>
<dbReference type="NCBIfam" id="NF001978">
    <property type="entry name" value="PRK00767.1"/>
    <property type="match status" value="1"/>
</dbReference>
<sequence length="205" mass="23898">MSGRKFSKRFTFKELKEESTPQKIVYATLQEIAANGLSGTTTKGISERADLSTGIIHHYFDTKDNLIYAAYVYLVLDLQQRTLEIFKHETDPKTRLQALIRMSFATVHVSSEARDVWVHFWADAIHDERVFRLLNIYYRRYRSNLASAFRGILHDSQKSKEAAQHLLASIHGVWFTHRFADSPKERERAIQLIEKQLDMILLSLR</sequence>
<keyword evidence="3 5" id="KW-0238">DNA-binding</keyword>
<proteinExistence type="predicted"/>
<evidence type="ECO:0000256" key="1">
    <source>
        <dbReference type="ARBA" id="ARBA00022491"/>
    </source>
</evidence>
<dbReference type="PROSITE" id="PS01081">
    <property type="entry name" value="HTH_TETR_1"/>
    <property type="match status" value="1"/>
</dbReference>
<reference evidence="7" key="1">
    <citation type="submission" date="2020-01" db="EMBL/GenBank/DDBJ databases">
        <authorList>
            <person name="Meier V. D."/>
            <person name="Meier V D."/>
        </authorList>
    </citation>
    <scope>NUCLEOTIDE SEQUENCE</scope>
    <source>
        <strain evidence="7">HLG_WM_MAG_09</strain>
    </source>
</reference>
<dbReference type="InterPro" id="IPR050109">
    <property type="entry name" value="HTH-type_TetR-like_transc_reg"/>
</dbReference>
<dbReference type="EMBL" id="CACVAT010000504">
    <property type="protein sequence ID" value="CAA6829193.1"/>
    <property type="molecule type" value="Genomic_DNA"/>
</dbReference>
<protein>
    <submittedName>
        <fullName evidence="7">HTH-type transcriptional regulator BetI</fullName>
    </submittedName>
</protein>
<keyword evidence="4" id="KW-0804">Transcription</keyword>
<gene>
    <name evidence="7" type="ORF">HELGO_WM21684</name>
</gene>
<feature type="domain" description="HTH tetR-type" evidence="6">
    <location>
        <begin position="18"/>
        <end position="78"/>
    </location>
</feature>
<dbReference type="AlphaFoldDB" id="A0A6S6UMB6"/>
<name>A0A6S6UMB6_9GAMM</name>
<dbReference type="Pfam" id="PF13977">
    <property type="entry name" value="TetR_C_6"/>
    <property type="match status" value="1"/>
</dbReference>
<organism evidence="7">
    <name type="scientific">uncultured Thiotrichaceae bacterium</name>
    <dbReference type="NCBI Taxonomy" id="298394"/>
    <lineage>
        <taxon>Bacteria</taxon>
        <taxon>Pseudomonadati</taxon>
        <taxon>Pseudomonadota</taxon>
        <taxon>Gammaproteobacteria</taxon>
        <taxon>Thiotrichales</taxon>
        <taxon>Thiotrichaceae</taxon>
        <taxon>environmental samples</taxon>
    </lineage>
</organism>
<dbReference type="GO" id="GO:0000976">
    <property type="term" value="F:transcription cis-regulatory region binding"/>
    <property type="evidence" value="ECO:0007669"/>
    <property type="project" value="TreeGrafter"/>
</dbReference>
<dbReference type="InterPro" id="IPR009057">
    <property type="entry name" value="Homeodomain-like_sf"/>
</dbReference>
<feature type="DNA-binding region" description="H-T-H motif" evidence="5">
    <location>
        <begin position="41"/>
        <end position="60"/>
    </location>
</feature>
<dbReference type="SUPFAM" id="SSF46689">
    <property type="entry name" value="Homeodomain-like"/>
    <property type="match status" value="1"/>
</dbReference>
<keyword evidence="2" id="KW-0805">Transcription regulation</keyword>
<dbReference type="PANTHER" id="PTHR30055">
    <property type="entry name" value="HTH-TYPE TRANSCRIPTIONAL REGULATOR RUTR"/>
    <property type="match status" value="1"/>
</dbReference>
<dbReference type="GO" id="GO:0003700">
    <property type="term" value="F:DNA-binding transcription factor activity"/>
    <property type="evidence" value="ECO:0007669"/>
    <property type="project" value="TreeGrafter"/>
</dbReference>
<dbReference type="InterPro" id="IPR036271">
    <property type="entry name" value="Tet_transcr_reg_TetR-rel_C_sf"/>
</dbReference>
<dbReference type="PANTHER" id="PTHR30055:SF228">
    <property type="entry name" value="TRANSCRIPTIONAL REGULATOR-RELATED"/>
    <property type="match status" value="1"/>
</dbReference>
<evidence type="ECO:0000256" key="5">
    <source>
        <dbReference type="PROSITE-ProRule" id="PRU00335"/>
    </source>
</evidence>
<dbReference type="Gene3D" id="1.10.357.10">
    <property type="entry name" value="Tetracycline Repressor, domain 2"/>
    <property type="match status" value="1"/>
</dbReference>
<evidence type="ECO:0000313" key="7">
    <source>
        <dbReference type="EMBL" id="CAA6829193.1"/>
    </source>
</evidence>
<evidence type="ECO:0000256" key="2">
    <source>
        <dbReference type="ARBA" id="ARBA00023015"/>
    </source>
</evidence>
<keyword evidence="1" id="KW-0678">Repressor</keyword>
<dbReference type="InterPro" id="IPR039538">
    <property type="entry name" value="BetI_C"/>
</dbReference>
<accession>A0A6S6UMB6</accession>
<dbReference type="Pfam" id="PF00440">
    <property type="entry name" value="TetR_N"/>
    <property type="match status" value="1"/>
</dbReference>
<evidence type="ECO:0000259" key="6">
    <source>
        <dbReference type="PROSITE" id="PS50977"/>
    </source>
</evidence>
<dbReference type="PROSITE" id="PS50977">
    <property type="entry name" value="HTH_TETR_2"/>
    <property type="match status" value="1"/>
</dbReference>
<evidence type="ECO:0000256" key="4">
    <source>
        <dbReference type="ARBA" id="ARBA00023163"/>
    </source>
</evidence>
<dbReference type="SUPFAM" id="SSF48498">
    <property type="entry name" value="Tetracyclin repressor-like, C-terminal domain"/>
    <property type="match status" value="1"/>
</dbReference>
<evidence type="ECO:0000256" key="3">
    <source>
        <dbReference type="ARBA" id="ARBA00023125"/>
    </source>
</evidence>